<dbReference type="PANTHER" id="PTHR24198:SF165">
    <property type="entry name" value="ANKYRIN REPEAT-CONTAINING PROTEIN-RELATED"/>
    <property type="match status" value="1"/>
</dbReference>
<protein>
    <submittedName>
        <fullName evidence="5">Uncharacterized protein</fullName>
    </submittedName>
</protein>
<dbReference type="Proteomes" id="UP000800200">
    <property type="component" value="Unassembled WGS sequence"/>
</dbReference>
<reference evidence="5" key="1">
    <citation type="journal article" date="2020" name="Stud. Mycol.">
        <title>101 Dothideomycetes genomes: a test case for predicting lifestyles and emergence of pathogens.</title>
        <authorList>
            <person name="Haridas S."/>
            <person name="Albert R."/>
            <person name="Binder M."/>
            <person name="Bloem J."/>
            <person name="Labutti K."/>
            <person name="Salamov A."/>
            <person name="Andreopoulos B."/>
            <person name="Baker S."/>
            <person name="Barry K."/>
            <person name="Bills G."/>
            <person name="Bluhm B."/>
            <person name="Cannon C."/>
            <person name="Castanera R."/>
            <person name="Culley D."/>
            <person name="Daum C."/>
            <person name="Ezra D."/>
            <person name="Gonzalez J."/>
            <person name="Henrissat B."/>
            <person name="Kuo A."/>
            <person name="Liang C."/>
            <person name="Lipzen A."/>
            <person name="Lutzoni F."/>
            <person name="Magnuson J."/>
            <person name="Mondo S."/>
            <person name="Nolan M."/>
            <person name="Ohm R."/>
            <person name="Pangilinan J."/>
            <person name="Park H.-J."/>
            <person name="Ramirez L."/>
            <person name="Alfaro M."/>
            <person name="Sun H."/>
            <person name="Tritt A."/>
            <person name="Yoshinaga Y."/>
            <person name="Zwiers L.-H."/>
            <person name="Turgeon B."/>
            <person name="Goodwin S."/>
            <person name="Spatafora J."/>
            <person name="Crous P."/>
            <person name="Grigoriev I."/>
        </authorList>
    </citation>
    <scope>NUCLEOTIDE SEQUENCE</scope>
    <source>
        <strain evidence="5">CBS 207.26</strain>
    </source>
</reference>
<evidence type="ECO:0000256" key="2">
    <source>
        <dbReference type="ARBA" id="ARBA00023043"/>
    </source>
</evidence>
<dbReference type="OrthoDB" id="539213at2759"/>
<dbReference type="Gene3D" id="1.25.40.20">
    <property type="entry name" value="Ankyrin repeat-containing domain"/>
    <property type="match status" value="1"/>
</dbReference>
<evidence type="ECO:0000256" key="3">
    <source>
        <dbReference type="PROSITE-ProRule" id="PRU00023"/>
    </source>
</evidence>
<dbReference type="InterPro" id="IPR002110">
    <property type="entry name" value="Ankyrin_rpt"/>
</dbReference>
<feature type="repeat" description="ANK" evidence="3">
    <location>
        <begin position="21"/>
        <end position="53"/>
    </location>
</feature>
<keyword evidence="1" id="KW-0677">Repeat</keyword>
<dbReference type="PROSITE" id="PS50297">
    <property type="entry name" value="ANK_REP_REGION"/>
    <property type="match status" value="1"/>
</dbReference>
<dbReference type="PROSITE" id="PS50088">
    <property type="entry name" value="ANK_REPEAT"/>
    <property type="match status" value="1"/>
</dbReference>
<dbReference type="AlphaFoldDB" id="A0A6A6EC77"/>
<feature type="region of interest" description="Disordered" evidence="4">
    <location>
        <begin position="85"/>
        <end position="106"/>
    </location>
</feature>
<dbReference type="PANTHER" id="PTHR24198">
    <property type="entry name" value="ANKYRIN REPEAT AND PROTEIN KINASE DOMAIN-CONTAINING PROTEIN"/>
    <property type="match status" value="1"/>
</dbReference>
<dbReference type="SMART" id="SM00248">
    <property type="entry name" value="ANK"/>
    <property type="match status" value="2"/>
</dbReference>
<evidence type="ECO:0000256" key="4">
    <source>
        <dbReference type="SAM" id="MobiDB-lite"/>
    </source>
</evidence>
<organism evidence="5 6">
    <name type="scientific">Zopfia rhizophila CBS 207.26</name>
    <dbReference type="NCBI Taxonomy" id="1314779"/>
    <lineage>
        <taxon>Eukaryota</taxon>
        <taxon>Fungi</taxon>
        <taxon>Dikarya</taxon>
        <taxon>Ascomycota</taxon>
        <taxon>Pezizomycotina</taxon>
        <taxon>Dothideomycetes</taxon>
        <taxon>Dothideomycetes incertae sedis</taxon>
        <taxon>Zopfiaceae</taxon>
        <taxon>Zopfia</taxon>
    </lineage>
</organism>
<dbReference type="InterPro" id="IPR036770">
    <property type="entry name" value="Ankyrin_rpt-contain_sf"/>
</dbReference>
<sequence>MADLAALLHDWGAEIDSRAVGNCTALQIAAIAGKLEVVRLSLEKGAGINLEGEIYGQALAAAHGQGHFDIVKLLIENGASEDDLRTRSPFALNSPAQQPNSSSIPQVATAISTDQDNPHFTVPLGVENHVSVHRIRNQSENRRDKLFPRIWLI</sequence>
<accession>A0A6A6EC77</accession>
<evidence type="ECO:0000313" key="5">
    <source>
        <dbReference type="EMBL" id="KAF2189461.1"/>
    </source>
</evidence>
<dbReference type="EMBL" id="ML994620">
    <property type="protein sequence ID" value="KAF2189461.1"/>
    <property type="molecule type" value="Genomic_DNA"/>
</dbReference>
<evidence type="ECO:0000256" key="1">
    <source>
        <dbReference type="ARBA" id="ARBA00022737"/>
    </source>
</evidence>
<dbReference type="SUPFAM" id="SSF48403">
    <property type="entry name" value="Ankyrin repeat"/>
    <property type="match status" value="1"/>
</dbReference>
<keyword evidence="6" id="KW-1185">Reference proteome</keyword>
<name>A0A6A6EC77_9PEZI</name>
<dbReference type="Pfam" id="PF12796">
    <property type="entry name" value="Ank_2"/>
    <property type="match status" value="1"/>
</dbReference>
<proteinExistence type="predicted"/>
<keyword evidence="2 3" id="KW-0040">ANK repeat</keyword>
<evidence type="ECO:0000313" key="6">
    <source>
        <dbReference type="Proteomes" id="UP000800200"/>
    </source>
</evidence>
<gene>
    <name evidence="5" type="ORF">K469DRAFT_700656</name>
</gene>
<feature type="compositionally biased region" description="Polar residues" evidence="4">
    <location>
        <begin position="94"/>
        <end position="106"/>
    </location>
</feature>